<sequence>MIIQCEQCRTKFKLDDEKVSDRGVKVRCAKCRHVFTVRKDVAQAGAVDAMLPETVAAAPFPVSDETVRMAAAPASEPEVAGFSAEPEVAFDFGAAPVEAAVPDAVPFSFEQPEAAAGSSFDFGDVAFTTEPPVAPAAADFGEMTMVMPPKQQAAEAIPEFSLEFGSAAVAAPATPAADEAAFDFGDALASSSISDATAQKVEFDFGDQASSAVAQTGDIDLAGFDFGTAPAAAVTIPTGIDTTDFSDFSAATAPQSAVAGGFSFDDAVPQPATAATDSFDFSGVDLGMGQPQTTVPASEVDTFSLGEVDFSSDTAAVAVDASATAPAGTLFAPVEESVVRQQEIAKPDISFDLPGATDEQPPSITSRRRQSSTLSILIAVITVVVLAVLGYMAYSFISDGPKAVSLFGNKAGVPVEDGKITVQNIKAYFIPKAAAGELLVITGEALNNFKKPRAALQVKGMVFGAANQAVATKTAYAGNLLTKEQLAEMPAEKIEAAMNNQFGDSLANLEVQPGKTIPFTIVIINPPVDGKEFGVEPVGSTVAAAGK</sequence>
<evidence type="ECO:0000313" key="4">
    <source>
        <dbReference type="Proteomes" id="UP000002420"/>
    </source>
</evidence>
<evidence type="ECO:0000259" key="2">
    <source>
        <dbReference type="Pfam" id="PF13719"/>
    </source>
</evidence>
<dbReference type="InterPro" id="IPR011723">
    <property type="entry name" value="Znf/thioredoxin_put"/>
</dbReference>
<dbReference type="Pfam" id="PF13719">
    <property type="entry name" value="Zn_ribbon_5"/>
    <property type="match status" value="1"/>
</dbReference>
<dbReference type="eggNOG" id="ENOG502ZAYQ">
    <property type="taxonomic scope" value="Bacteria"/>
</dbReference>
<reference evidence="3 4" key="1">
    <citation type="submission" date="2008-05" db="EMBL/GenBank/DDBJ databases">
        <title>Complete sequence of chromosome of Geobacter lovleyi SZ.</title>
        <authorList>
            <consortium name="US DOE Joint Genome Institute"/>
            <person name="Lucas S."/>
            <person name="Copeland A."/>
            <person name="Lapidus A."/>
            <person name="Glavina del Rio T."/>
            <person name="Dalin E."/>
            <person name="Tice H."/>
            <person name="Bruce D."/>
            <person name="Goodwin L."/>
            <person name="Pitluck S."/>
            <person name="Chertkov O."/>
            <person name="Meincke L."/>
            <person name="Brettin T."/>
            <person name="Detter J.C."/>
            <person name="Han C."/>
            <person name="Tapia R."/>
            <person name="Kuske C.R."/>
            <person name="Schmutz J."/>
            <person name="Larimer F."/>
            <person name="Land M."/>
            <person name="Hauser L."/>
            <person name="Kyrpides N."/>
            <person name="Mikhailova N."/>
            <person name="Sung Y."/>
            <person name="Fletcher K.E."/>
            <person name="Ritalahti K.M."/>
            <person name="Loeffler F.E."/>
            <person name="Richardson P."/>
        </authorList>
    </citation>
    <scope>NUCLEOTIDE SEQUENCE [LARGE SCALE GENOMIC DNA]</scope>
    <source>
        <strain evidence="4">ATCC BAA-1151 / DSM 17278 / SZ</strain>
    </source>
</reference>
<feature type="domain" description="Zinc finger/thioredoxin putative" evidence="2">
    <location>
        <begin position="1"/>
        <end position="37"/>
    </location>
</feature>
<feature type="transmembrane region" description="Helical" evidence="1">
    <location>
        <begin position="374"/>
        <end position="397"/>
    </location>
</feature>
<dbReference type="RefSeq" id="WP_012468496.1">
    <property type="nucleotide sequence ID" value="NC_010814.1"/>
</dbReference>
<dbReference type="AlphaFoldDB" id="B3E1P7"/>
<dbReference type="Proteomes" id="UP000002420">
    <property type="component" value="Chromosome"/>
</dbReference>
<dbReference type="HOGENOM" id="CLU_024180_0_0_7"/>
<keyword evidence="4" id="KW-1185">Reference proteome</keyword>
<dbReference type="STRING" id="398767.Glov_0411"/>
<gene>
    <name evidence="3" type="ordered locus">Glov_0411</name>
</gene>
<evidence type="ECO:0000313" key="3">
    <source>
        <dbReference type="EMBL" id="ACD94139.1"/>
    </source>
</evidence>
<protein>
    <submittedName>
        <fullName evidence="3">MJ0042 family finger-like protein</fullName>
    </submittedName>
</protein>
<dbReference type="InterPro" id="IPR021834">
    <property type="entry name" value="DUF3426"/>
</dbReference>
<name>B3E1P7_TRIL1</name>
<dbReference type="NCBIfam" id="TIGR02098">
    <property type="entry name" value="MJ0042_CXXC"/>
    <property type="match status" value="1"/>
</dbReference>
<organism evidence="3 4">
    <name type="scientific">Trichlorobacter lovleyi (strain ATCC BAA-1151 / DSM 17278 / SZ)</name>
    <name type="common">Geobacter lovleyi</name>
    <dbReference type="NCBI Taxonomy" id="398767"/>
    <lineage>
        <taxon>Bacteria</taxon>
        <taxon>Pseudomonadati</taxon>
        <taxon>Thermodesulfobacteriota</taxon>
        <taxon>Desulfuromonadia</taxon>
        <taxon>Geobacterales</taxon>
        <taxon>Geobacteraceae</taxon>
        <taxon>Trichlorobacter</taxon>
    </lineage>
</organism>
<dbReference type="EMBL" id="CP001089">
    <property type="protein sequence ID" value="ACD94139.1"/>
    <property type="molecule type" value="Genomic_DNA"/>
</dbReference>
<evidence type="ECO:0000256" key="1">
    <source>
        <dbReference type="SAM" id="Phobius"/>
    </source>
</evidence>
<dbReference type="Pfam" id="PF11906">
    <property type="entry name" value="DUF3426"/>
    <property type="match status" value="1"/>
</dbReference>
<proteinExistence type="predicted"/>
<keyword evidence="1" id="KW-0812">Transmembrane</keyword>
<accession>B3E1P7</accession>
<keyword evidence="1" id="KW-0472">Membrane</keyword>
<dbReference type="KEGG" id="glo:Glov_0411"/>
<keyword evidence="1" id="KW-1133">Transmembrane helix</keyword>